<keyword evidence="1" id="KW-0472">Membrane</keyword>
<evidence type="ECO:0008006" key="4">
    <source>
        <dbReference type="Google" id="ProtNLM"/>
    </source>
</evidence>
<organism evidence="2 3">
    <name type="scientific">Pseudonocardia charpentierae</name>
    <dbReference type="NCBI Taxonomy" id="3075545"/>
    <lineage>
        <taxon>Bacteria</taxon>
        <taxon>Bacillati</taxon>
        <taxon>Actinomycetota</taxon>
        <taxon>Actinomycetes</taxon>
        <taxon>Pseudonocardiales</taxon>
        <taxon>Pseudonocardiaceae</taxon>
        <taxon>Pseudonocardia</taxon>
    </lineage>
</organism>
<protein>
    <recommendedName>
        <fullName evidence="4">DUF1772 domain-containing protein</fullName>
    </recommendedName>
</protein>
<evidence type="ECO:0000313" key="2">
    <source>
        <dbReference type="EMBL" id="MDT0350756.1"/>
    </source>
</evidence>
<keyword evidence="1" id="KW-0812">Transmembrane</keyword>
<accession>A0ABU2N9Y6</accession>
<proteinExistence type="predicted"/>
<sequence>MAWLVVHLAAVAVLAGVGWVVQLVVYPAFRLVGADEWVRYHGTHTQAISWVVALPWFVQGVSTAALLIAPAAGGRPAAVVLAVLALVTVVATVLTAVPAHGRLAASRNAADVAVLLRANLVRTLAWTGSTVFAAALLV</sequence>
<gene>
    <name evidence="2" type="ORF">RM445_14585</name>
</gene>
<keyword evidence="1" id="KW-1133">Transmembrane helix</keyword>
<dbReference type="EMBL" id="JAVREJ010000009">
    <property type="protein sequence ID" value="MDT0350756.1"/>
    <property type="molecule type" value="Genomic_DNA"/>
</dbReference>
<keyword evidence="3" id="KW-1185">Reference proteome</keyword>
<feature type="transmembrane region" description="Helical" evidence="1">
    <location>
        <begin position="76"/>
        <end position="99"/>
    </location>
</feature>
<name>A0ABU2N9Y6_9PSEU</name>
<evidence type="ECO:0000256" key="1">
    <source>
        <dbReference type="SAM" id="Phobius"/>
    </source>
</evidence>
<dbReference type="RefSeq" id="WP_311556785.1">
    <property type="nucleotide sequence ID" value="NZ_JAVREJ010000009.1"/>
</dbReference>
<dbReference type="Proteomes" id="UP001183202">
    <property type="component" value="Unassembled WGS sequence"/>
</dbReference>
<feature type="transmembrane region" description="Helical" evidence="1">
    <location>
        <begin position="47"/>
        <end position="69"/>
    </location>
</feature>
<reference evidence="3" key="1">
    <citation type="submission" date="2023-07" db="EMBL/GenBank/DDBJ databases">
        <title>30 novel species of actinomycetes from the DSMZ collection.</title>
        <authorList>
            <person name="Nouioui I."/>
        </authorList>
    </citation>
    <scope>NUCLEOTIDE SEQUENCE [LARGE SCALE GENOMIC DNA]</scope>
    <source>
        <strain evidence="3">DSM 45834</strain>
    </source>
</reference>
<evidence type="ECO:0000313" key="3">
    <source>
        <dbReference type="Proteomes" id="UP001183202"/>
    </source>
</evidence>
<comment type="caution">
    <text evidence="2">The sequence shown here is derived from an EMBL/GenBank/DDBJ whole genome shotgun (WGS) entry which is preliminary data.</text>
</comment>
<feature type="transmembrane region" description="Helical" evidence="1">
    <location>
        <begin position="119"/>
        <end position="137"/>
    </location>
</feature>